<reference evidence="3 4" key="1">
    <citation type="submission" date="2018-07" db="EMBL/GenBank/DDBJ databases">
        <title>Chryseobacterium lacus sp. nov., isolated from lake water.</title>
        <authorList>
            <person name="Li C.-M."/>
        </authorList>
    </citation>
    <scope>NUCLEOTIDE SEQUENCE [LARGE SCALE GENOMIC DNA]</scope>
    <source>
        <strain evidence="3 4">YLOS41</strain>
    </source>
</reference>
<evidence type="ECO:0000313" key="4">
    <source>
        <dbReference type="Proteomes" id="UP000252172"/>
    </source>
</evidence>
<dbReference type="InterPro" id="IPR000683">
    <property type="entry name" value="Gfo/Idh/MocA-like_OxRdtase_N"/>
</dbReference>
<comment type="caution">
    <text evidence="3">The sequence shown here is derived from an EMBL/GenBank/DDBJ whole genome shotgun (WGS) entry which is preliminary data.</text>
</comment>
<dbReference type="InterPro" id="IPR055170">
    <property type="entry name" value="GFO_IDH_MocA-like_dom"/>
</dbReference>
<name>A0A368N1U8_9FLAO</name>
<organism evidence="3 4">
    <name type="scientific">Chryseobacterium lacus</name>
    <dbReference type="NCBI Taxonomy" id="2058346"/>
    <lineage>
        <taxon>Bacteria</taxon>
        <taxon>Pseudomonadati</taxon>
        <taxon>Bacteroidota</taxon>
        <taxon>Flavobacteriia</taxon>
        <taxon>Flavobacteriales</taxon>
        <taxon>Weeksellaceae</taxon>
        <taxon>Chryseobacterium group</taxon>
        <taxon>Chryseobacterium</taxon>
    </lineage>
</organism>
<proteinExistence type="predicted"/>
<dbReference type="InterPro" id="IPR052515">
    <property type="entry name" value="Gfo/Idh/MocA_Oxidoreductase"/>
</dbReference>
<dbReference type="EMBL" id="QPIE01000003">
    <property type="protein sequence ID" value="RCU43594.1"/>
    <property type="molecule type" value="Genomic_DNA"/>
</dbReference>
<evidence type="ECO:0000313" key="3">
    <source>
        <dbReference type="EMBL" id="RCU43594.1"/>
    </source>
</evidence>
<dbReference type="GO" id="GO:0000166">
    <property type="term" value="F:nucleotide binding"/>
    <property type="evidence" value="ECO:0007669"/>
    <property type="project" value="InterPro"/>
</dbReference>
<protein>
    <submittedName>
        <fullName evidence="3">Gfo/Idh/MocA family oxidoreductase</fullName>
    </submittedName>
</protein>
<gene>
    <name evidence="3" type="ORF">DQ356_05415</name>
</gene>
<dbReference type="AlphaFoldDB" id="A0A368N1U8"/>
<keyword evidence="4" id="KW-1185">Reference proteome</keyword>
<dbReference type="Pfam" id="PF22725">
    <property type="entry name" value="GFO_IDH_MocA_C3"/>
    <property type="match status" value="1"/>
</dbReference>
<dbReference type="InterPro" id="IPR036291">
    <property type="entry name" value="NAD(P)-bd_dom_sf"/>
</dbReference>
<dbReference type="PANTHER" id="PTHR43249:SF1">
    <property type="entry name" value="D-GLUCOSIDE 3-DEHYDROGENASE"/>
    <property type="match status" value="1"/>
</dbReference>
<feature type="domain" description="GFO/IDH/MocA-like oxidoreductase" evidence="2">
    <location>
        <begin position="134"/>
        <end position="256"/>
    </location>
</feature>
<evidence type="ECO:0000259" key="1">
    <source>
        <dbReference type="Pfam" id="PF01408"/>
    </source>
</evidence>
<dbReference type="SUPFAM" id="SSF55347">
    <property type="entry name" value="Glyceraldehyde-3-phosphate dehydrogenase-like, C-terminal domain"/>
    <property type="match status" value="1"/>
</dbReference>
<evidence type="ECO:0000259" key="2">
    <source>
        <dbReference type="Pfam" id="PF22725"/>
    </source>
</evidence>
<dbReference type="SUPFAM" id="SSF51735">
    <property type="entry name" value="NAD(P)-binding Rossmann-fold domains"/>
    <property type="match status" value="1"/>
</dbReference>
<dbReference type="Gene3D" id="3.40.50.720">
    <property type="entry name" value="NAD(P)-binding Rossmann-like Domain"/>
    <property type="match status" value="1"/>
</dbReference>
<dbReference type="PANTHER" id="PTHR43249">
    <property type="entry name" value="UDP-N-ACETYL-2-AMINO-2-DEOXY-D-GLUCURONATE OXIDASE"/>
    <property type="match status" value="1"/>
</dbReference>
<dbReference type="Proteomes" id="UP000252172">
    <property type="component" value="Unassembled WGS sequence"/>
</dbReference>
<sequence length="329" mass="37596">MIKMSNVLNFAVLGNGFMGKKHIEIIKSLDTVRLSAVIDHHWQEDSQDSFLAYPQLETFLEQDTDTDVVVIATPNYLHFEQARELLQNGYHVIIEKPFCMSVEEAETLEKVSQKSGKSVFMIMQNRYAPISVWLKNLVVSGILGDIYLVQTNCFWNRNENYYLPKSWKGSKSMDGGTLFTQFTHFADLIFWIFGDIENVHSRLKTLRHKNLIEIEDTGIATFDFVKGGMGSISFTTAAYEKNLESSMTIVSEHGNIKISGQYFDKVEVCHIKDYLLDPTIITVPDNLENLRQEYHTVTEVLSQGKPSDISFQEGKKLIAFLESVYRTCS</sequence>
<dbReference type="Gene3D" id="3.30.360.10">
    <property type="entry name" value="Dihydrodipicolinate Reductase, domain 2"/>
    <property type="match status" value="1"/>
</dbReference>
<dbReference type="OrthoDB" id="9815825at2"/>
<feature type="domain" description="Gfo/Idh/MocA-like oxidoreductase N-terminal" evidence="1">
    <location>
        <begin position="8"/>
        <end position="121"/>
    </location>
</feature>
<dbReference type="Pfam" id="PF01408">
    <property type="entry name" value="GFO_IDH_MocA"/>
    <property type="match status" value="1"/>
</dbReference>
<accession>A0A368N1U8</accession>